<organism evidence="1 2">
    <name type="scientific">Lactiplantibacillus garii</name>
    <dbReference type="NCBI Taxonomy" id="2306423"/>
    <lineage>
        <taxon>Bacteria</taxon>
        <taxon>Bacillati</taxon>
        <taxon>Bacillota</taxon>
        <taxon>Bacilli</taxon>
        <taxon>Lactobacillales</taxon>
        <taxon>Lactobacillaceae</taxon>
        <taxon>Lactiplantibacillus</taxon>
    </lineage>
</organism>
<dbReference type="AlphaFoldDB" id="A0A426D5L6"/>
<dbReference type="OrthoDB" id="9796999at2"/>
<evidence type="ECO:0000313" key="2">
    <source>
        <dbReference type="Proteomes" id="UP000283633"/>
    </source>
</evidence>
<gene>
    <name evidence="1" type="ORF">D1831_09890</name>
</gene>
<dbReference type="RefSeq" id="WP_125072774.1">
    <property type="nucleotide sequence ID" value="NZ_QWZQ01000034.1"/>
</dbReference>
<dbReference type="EMBL" id="QWZQ01000034">
    <property type="protein sequence ID" value="RRK09936.1"/>
    <property type="molecule type" value="Genomic_DNA"/>
</dbReference>
<accession>A0A426D5L6</accession>
<name>A0A426D5L6_9LACO</name>
<protein>
    <submittedName>
        <fullName evidence="1">Thymidylate synthase</fullName>
    </submittedName>
</protein>
<dbReference type="Pfam" id="PF13376">
    <property type="entry name" value="OmdA"/>
    <property type="match status" value="1"/>
</dbReference>
<keyword evidence="2" id="KW-1185">Reference proteome</keyword>
<reference evidence="1 2" key="1">
    <citation type="submission" date="2018-08" db="EMBL/GenBank/DDBJ databases">
        <title>Genome Lactobacillus garii FI11369.</title>
        <authorList>
            <person name="Diaz M."/>
            <person name="Narbad A."/>
        </authorList>
    </citation>
    <scope>NUCLEOTIDE SEQUENCE [LARGE SCALE GENOMIC DNA]</scope>
    <source>
        <strain evidence="1 2">FI11369</strain>
    </source>
</reference>
<proteinExistence type="predicted"/>
<dbReference type="Proteomes" id="UP000283633">
    <property type="component" value="Unassembled WGS sequence"/>
</dbReference>
<sequence>MEPKNILTVTTRAAFRDWLVANHDQATECWIVAKKGKKRPTDVIWYLDAVEEGLCFGWIDTIHKSINGVNMQKFMPRAKKSPWSELNKERCRRLERLGLMTPAGRKILPDMSASGFVIDAEIQTAFDQHPRAWQNFTRFPVLYQRVRIDSIQRDKRKDRAVFDRRLNRLIDQSEQNKMFGDWNDYGRLLHD</sequence>
<comment type="caution">
    <text evidence="1">The sequence shown here is derived from an EMBL/GenBank/DDBJ whole genome shotgun (WGS) entry which is preliminary data.</text>
</comment>
<evidence type="ECO:0000313" key="1">
    <source>
        <dbReference type="EMBL" id="RRK09936.1"/>
    </source>
</evidence>